<dbReference type="PANTHER" id="PTHR30352:SF4">
    <property type="entry name" value="PYRUVATE FORMATE-LYASE 2-ACTIVATING ENZYME"/>
    <property type="match status" value="1"/>
</dbReference>
<gene>
    <name evidence="10" type="ORF">SAMN02745751_00533</name>
</gene>
<dbReference type="InterPro" id="IPR007197">
    <property type="entry name" value="rSAM"/>
</dbReference>
<keyword evidence="4" id="KW-0949">S-adenosyl-L-methionine</keyword>
<keyword evidence="7" id="KW-0408">Iron</keyword>
<evidence type="ECO:0000256" key="7">
    <source>
        <dbReference type="ARBA" id="ARBA00023004"/>
    </source>
</evidence>
<evidence type="ECO:0000259" key="9">
    <source>
        <dbReference type="PROSITE" id="PS51918"/>
    </source>
</evidence>
<dbReference type="STRING" id="1121476.SAMN02745751_00533"/>
<name>A0A1M6C0T6_9FIRM</name>
<keyword evidence="10" id="KW-0456">Lyase</keyword>
<keyword evidence="5" id="KW-0479">Metal-binding</keyword>
<keyword evidence="10" id="KW-0670">Pyruvate</keyword>
<dbReference type="GO" id="GO:0046872">
    <property type="term" value="F:metal ion binding"/>
    <property type="evidence" value="ECO:0007669"/>
    <property type="project" value="UniProtKB-KW"/>
</dbReference>
<protein>
    <submittedName>
        <fullName evidence="10">Pyruvate formate lyase activating enzyme</fullName>
    </submittedName>
</protein>
<dbReference type="SFLD" id="SFLDG01066">
    <property type="entry name" value="organic_radical-activating_enz"/>
    <property type="match status" value="1"/>
</dbReference>
<evidence type="ECO:0000256" key="4">
    <source>
        <dbReference type="ARBA" id="ARBA00022691"/>
    </source>
</evidence>
<accession>A0A1M6C0T6</accession>
<evidence type="ECO:0000256" key="6">
    <source>
        <dbReference type="ARBA" id="ARBA00023002"/>
    </source>
</evidence>
<dbReference type="PROSITE" id="PS01087">
    <property type="entry name" value="RADICAL_ACTIVATING"/>
    <property type="match status" value="1"/>
</dbReference>
<keyword evidence="6" id="KW-0560">Oxidoreductase</keyword>
<dbReference type="InterPro" id="IPR012839">
    <property type="entry name" value="Organic_radical_activase"/>
</dbReference>
<dbReference type="EMBL" id="FQZL01000005">
    <property type="protein sequence ID" value="SHI54344.1"/>
    <property type="molecule type" value="Genomic_DNA"/>
</dbReference>
<evidence type="ECO:0000256" key="3">
    <source>
        <dbReference type="ARBA" id="ARBA00022485"/>
    </source>
</evidence>
<dbReference type="InterPro" id="IPR013785">
    <property type="entry name" value="Aldolase_TIM"/>
</dbReference>
<dbReference type="GO" id="GO:0016829">
    <property type="term" value="F:lyase activity"/>
    <property type="evidence" value="ECO:0007669"/>
    <property type="project" value="UniProtKB-KW"/>
</dbReference>
<dbReference type="AlphaFoldDB" id="A0A1M6C0T6"/>
<evidence type="ECO:0000313" key="11">
    <source>
        <dbReference type="Proteomes" id="UP000184052"/>
    </source>
</evidence>
<dbReference type="RefSeq" id="WP_073046713.1">
    <property type="nucleotide sequence ID" value="NZ_FQZL01000005.1"/>
</dbReference>
<dbReference type="SUPFAM" id="SSF102114">
    <property type="entry name" value="Radical SAM enzymes"/>
    <property type="match status" value="1"/>
</dbReference>
<keyword evidence="8" id="KW-0411">Iron-sulfur</keyword>
<organism evidence="10 11">
    <name type="scientific">Dethiosulfatibacter aminovorans DSM 17477</name>
    <dbReference type="NCBI Taxonomy" id="1121476"/>
    <lineage>
        <taxon>Bacteria</taxon>
        <taxon>Bacillati</taxon>
        <taxon>Bacillota</taxon>
        <taxon>Tissierellia</taxon>
        <taxon>Dethiosulfatibacter</taxon>
    </lineage>
</organism>
<dbReference type="NCBIfam" id="TIGR02494">
    <property type="entry name" value="PFLE_PFLC"/>
    <property type="match status" value="1"/>
</dbReference>
<dbReference type="InterPro" id="IPR058240">
    <property type="entry name" value="rSAM_sf"/>
</dbReference>
<dbReference type="PANTHER" id="PTHR30352">
    <property type="entry name" value="PYRUVATE FORMATE-LYASE-ACTIVATING ENZYME"/>
    <property type="match status" value="1"/>
</dbReference>
<dbReference type="GO" id="GO:0016491">
    <property type="term" value="F:oxidoreductase activity"/>
    <property type="evidence" value="ECO:0007669"/>
    <property type="project" value="UniProtKB-KW"/>
</dbReference>
<dbReference type="PROSITE" id="PS51918">
    <property type="entry name" value="RADICAL_SAM"/>
    <property type="match status" value="1"/>
</dbReference>
<sequence length="257" mass="28999">MKNENCKGYISNIQRFSVNDGDGIRTTVFFTGCPLRCRWCANPETWNVKIGSREAEGIHTCEEMTVDQVVNEVKKDLLFYRDSGGGVTFSGGEASMQAGFLGGIVDRLEYLGVDMAIETCASFQWERMEPVLKKMDMIFVDIKTMDDEKHRVYCGEGNGTILENIMKMGSLDVPVVVRIPLMSGLNDDEENISRTADFVGKYLKKGRMELLPYHNLGEYKYDKLGLEKHTFEKPDKERIVMLEGIITESGVGLADFK</sequence>
<dbReference type="Gene3D" id="3.20.20.70">
    <property type="entry name" value="Aldolase class I"/>
    <property type="match status" value="1"/>
</dbReference>
<dbReference type="SFLD" id="SFLDS00029">
    <property type="entry name" value="Radical_SAM"/>
    <property type="match status" value="1"/>
</dbReference>
<comment type="cofactor">
    <cofactor evidence="1">
        <name>[4Fe-4S] cluster</name>
        <dbReference type="ChEBI" id="CHEBI:49883"/>
    </cofactor>
</comment>
<dbReference type="GO" id="GO:0051539">
    <property type="term" value="F:4 iron, 4 sulfur cluster binding"/>
    <property type="evidence" value="ECO:0007669"/>
    <property type="project" value="UniProtKB-KW"/>
</dbReference>
<comment type="similarity">
    <text evidence="2">Belongs to the organic radical-activating enzymes family.</text>
</comment>
<reference evidence="10 11" key="1">
    <citation type="submission" date="2016-11" db="EMBL/GenBank/DDBJ databases">
        <authorList>
            <person name="Jaros S."/>
            <person name="Januszkiewicz K."/>
            <person name="Wedrychowicz H."/>
        </authorList>
    </citation>
    <scope>NUCLEOTIDE SEQUENCE [LARGE SCALE GENOMIC DNA]</scope>
    <source>
        <strain evidence="10 11">DSM 17477</strain>
    </source>
</reference>
<dbReference type="OrthoDB" id="9782387at2"/>
<dbReference type="InterPro" id="IPR001989">
    <property type="entry name" value="Radical_activat_CS"/>
</dbReference>
<dbReference type="Proteomes" id="UP000184052">
    <property type="component" value="Unassembled WGS sequence"/>
</dbReference>
<evidence type="ECO:0000313" key="10">
    <source>
        <dbReference type="EMBL" id="SHI54344.1"/>
    </source>
</evidence>
<dbReference type="Pfam" id="PF04055">
    <property type="entry name" value="Radical_SAM"/>
    <property type="match status" value="1"/>
</dbReference>
<evidence type="ECO:0000256" key="5">
    <source>
        <dbReference type="ARBA" id="ARBA00022723"/>
    </source>
</evidence>
<keyword evidence="11" id="KW-1185">Reference proteome</keyword>
<evidence type="ECO:0000256" key="1">
    <source>
        <dbReference type="ARBA" id="ARBA00001966"/>
    </source>
</evidence>
<dbReference type="PIRSF" id="PIRSF000371">
    <property type="entry name" value="PFL_act_enz"/>
    <property type="match status" value="1"/>
</dbReference>
<evidence type="ECO:0000256" key="2">
    <source>
        <dbReference type="ARBA" id="ARBA00009777"/>
    </source>
</evidence>
<dbReference type="InterPro" id="IPR034457">
    <property type="entry name" value="Organic_radical-activating"/>
</dbReference>
<proteinExistence type="inferred from homology"/>
<evidence type="ECO:0000256" key="8">
    <source>
        <dbReference type="ARBA" id="ARBA00023014"/>
    </source>
</evidence>
<keyword evidence="3" id="KW-0004">4Fe-4S</keyword>
<feature type="domain" description="Radical SAM core" evidence="9">
    <location>
        <begin position="19"/>
        <end position="251"/>
    </location>
</feature>